<dbReference type="PATRIC" id="fig|1423766.4.peg.495"/>
<evidence type="ECO:0000259" key="10">
    <source>
        <dbReference type="Pfam" id="PF08544"/>
    </source>
</evidence>
<name>A0A0R1NUF2_9LACO</name>
<dbReference type="GO" id="GO:0005524">
    <property type="term" value="F:ATP binding"/>
    <property type="evidence" value="ECO:0007669"/>
    <property type="project" value="UniProtKB-UniRule"/>
</dbReference>
<dbReference type="Gene3D" id="3.30.70.890">
    <property type="entry name" value="GHMP kinase, C-terminal domain"/>
    <property type="match status" value="1"/>
</dbReference>
<dbReference type="Gene3D" id="3.30.230.10">
    <property type="match status" value="1"/>
</dbReference>
<evidence type="ECO:0000256" key="4">
    <source>
        <dbReference type="ARBA" id="ARBA00022741"/>
    </source>
</evidence>
<dbReference type="Pfam" id="PF00288">
    <property type="entry name" value="GHMP_kinases_N"/>
    <property type="match status" value="1"/>
</dbReference>
<keyword evidence="1 7" id="KW-0028">Amino-acid biosynthesis</keyword>
<dbReference type="Pfam" id="PF08544">
    <property type="entry name" value="GHMP_kinases_C"/>
    <property type="match status" value="1"/>
</dbReference>
<evidence type="ECO:0000256" key="5">
    <source>
        <dbReference type="ARBA" id="ARBA00022777"/>
    </source>
</evidence>
<dbReference type="PANTHER" id="PTHR20861">
    <property type="entry name" value="HOMOSERINE/4-DIPHOSPHOCYTIDYL-2-C-METHYL-D-ERYTHRITOL KINASE"/>
    <property type="match status" value="1"/>
</dbReference>
<protein>
    <recommendedName>
        <fullName evidence="7 8">Homoserine kinase</fullName>
        <shortName evidence="7">HK</shortName>
        <shortName evidence="7">HSK</shortName>
        <ecNumber evidence="7 8">2.7.1.39</ecNumber>
    </recommendedName>
</protein>
<sequence length="292" mass="31497">MAKIIIRVPATSANVGSGLDSVGIALHLYYTVIVEEKTDKWKVNHALGADIPTDERNLIVQTILKVNPDIHPRQLTVISDVPIAHGLGSSTTAVVAGIKIANVLGELNLSLTDQINLGSQFEGHSENVASALLGEMTVSTFDGKQAIATKIALPDISALMYIRPDGISEAQSRKKLPETINFDDAIYASSKENVFVALACQGKWDEAVKLIEGDRIHEPARKDLVPEMDTILETAHKLNIYGTYLSGPGPTVGTLGDEASLTQLRIELQQKNMNGSLRLLRIDQDGATVRGE</sequence>
<dbReference type="InterPro" id="IPR036554">
    <property type="entry name" value="GHMP_kinase_C_sf"/>
</dbReference>
<evidence type="ECO:0000259" key="9">
    <source>
        <dbReference type="Pfam" id="PF00288"/>
    </source>
</evidence>
<evidence type="ECO:0000256" key="1">
    <source>
        <dbReference type="ARBA" id="ARBA00022605"/>
    </source>
</evidence>
<dbReference type="PIRSF" id="PIRSF000676">
    <property type="entry name" value="Homoser_kin"/>
    <property type="match status" value="1"/>
</dbReference>
<keyword evidence="5 7" id="KW-0418">Kinase</keyword>
<dbReference type="GO" id="GO:0005737">
    <property type="term" value="C:cytoplasm"/>
    <property type="evidence" value="ECO:0007669"/>
    <property type="project" value="UniProtKB-SubCell"/>
</dbReference>
<feature type="domain" description="GHMP kinase N-terminal" evidence="9">
    <location>
        <begin position="57"/>
        <end position="134"/>
    </location>
</feature>
<accession>A0A0R1NUF2</accession>
<evidence type="ECO:0000256" key="6">
    <source>
        <dbReference type="ARBA" id="ARBA00022840"/>
    </source>
</evidence>
<dbReference type="PANTHER" id="PTHR20861:SF1">
    <property type="entry name" value="HOMOSERINE KINASE"/>
    <property type="match status" value="1"/>
</dbReference>
<dbReference type="SUPFAM" id="SSF54211">
    <property type="entry name" value="Ribosomal protein S5 domain 2-like"/>
    <property type="match status" value="1"/>
</dbReference>
<dbReference type="Proteomes" id="UP000051439">
    <property type="component" value="Unassembled WGS sequence"/>
</dbReference>
<keyword evidence="12" id="KW-1185">Reference proteome</keyword>
<dbReference type="PRINTS" id="PR00958">
    <property type="entry name" value="HOMSERKINASE"/>
</dbReference>
<dbReference type="AlphaFoldDB" id="A0A0R1NUF2"/>
<keyword evidence="3 7" id="KW-0791">Threonine biosynthesis</keyword>
<comment type="pathway">
    <text evidence="7">Amino-acid biosynthesis; L-threonine biosynthesis; L-threonine from L-aspartate: step 4/5.</text>
</comment>
<keyword evidence="2 7" id="KW-0808">Transferase</keyword>
<dbReference type="GO" id="GO:0004413">
    <property type="term" value="F:homoserine kinase activity"/>
    <property type="evidence" value="ECO:0007669"/>
    <property type="project" value="UniProtKB-UniRule"/>
</dbReference>
<dbReference type="InterPro" id="IPR020568">
    <property type="entry name" value="Ribosomal_Su5_D2-typ_SF"/>
</dbReference>
<reference evidence="11 12" key="1">
    <citation type="journal article" date="2015" name="Genome Announc.">
        <title>Expanding the biotechnology potential of lactobacilli through comparative genomics of 213 strains and associated genera.</title>
        <authorList>
            <person name="Sun Z."/>
            <person name="Harris H.M."/>
            <person name="McCann A."/>
            <person name="Guo C."/>
            <person name="Argimon S."/>
            <person name="Zhang W."/>
            <person name="Yang X."/>
            <person name="Jeffery I.B."/>
            <person name="Cooney J.C."/>
            <person name="Kagawa T.F."/>
            <person name="Liu W."/>
            <person name="Song Y."/>
            <person name="Salvetti E."/>
            <person name="Wrobel A."/>
            <person name="Rasinkangas P."/>
            <person name="Parkhill J."/>
            <person name="Rea M.C."/>
            <person name="O'Sullivan O."/>
            <person name="Ritari J."/>
            <person name="Douillard F.P."/>
            <person name="Paul Ross R."/>
            <person name="Yang R."/>
            <person name="Briner A.E."/>
            <person name="Felis G.E."/>
            <person name="de Vos W.M."/>
            <person name="Barrangou R."/>
            <person name="Klaenhammer T.R."/>
            <person name="Caufield P.W."/>
            <person name="Cui Y."/>
            <person name="Zhang H."/>
            <person name="O'Toole P.W."/>
        </authorList>
    </citation>
    <scope>NUCLEOTIDE SEQUENCE [LARGE SCALE GENOMIC DNA]</scope>
    <source>
        <strain evidence="11 12">DSM 19906</strain>
    </source>
</reference>
<dbReference type="EMBL" id="AZEB01000011">
    <property type="protein sequence ID" value="KRL21924.1"/>
    <property type="molecule type" value="Genomic_DNA"/>
</dbReference>
<dbReference type="HAMAP" id="MF_00384">
    <property type="entry name" value="Homoser_kinase"/>
    <property type="match status" value="1"/>
</dbReference>
<evidence type="ECO:0000313" key="11">
    <source>
        <dbReference type="EMBL" id="KRL21924.1"/>
    </source>
</evidence>
<evidence type="ECO:0000256" key="3">
    <source>
        <dbReference type="ARBA" id="ARBA00022697"/>
    </source>
</evidence>
<gene>
    <name evidence="7" type="primary">thrB</name>
    <name evidence="11" type="ORF">FC98_GL000483</name>
</gene>
<evidence type="ECO:0000256" key="2">
    <source>
        <dbReference type="ARBA" id="ARBA00022679"/>
    </source>
</evidence>
<comment type="caution">
    <text evidence="7">Lacks conserved residue(s) required for the propagation of feature annotation.</text>
</comment>
<evidence type="ECO:0000256" key="7">
    <source>
        <dbReference type="HAMAP-Rule" id="MF_00384"/>
    </source>
</evidence>
<dbReference type="InterPro" id="IPR006204">
    <property type="entry name" value="GHMP_kinase_N_dom"/>
</dbReference>
<comment type="catalytic activity">
    <reaction evidence="7">
        <text>L-homoserine + ATP = O-phospho-L-homoserine + ADP + H(+)</text>
        <dbReference type="Rhea" id="RHEA:13985"/>
        <dbReference type="ChEBI" id="CHEBI:15378"/>
        <dbReference type="ChEBI" id="CHEBI:30616"/>
        <dbReference type="ChEBI" id="CHEBI:57476"/>
        <dbReference type="ChEBI" id="CHEBI:57590"/>
        <dbReference type="ChEBI" id="CHEBI:456216"/>
        <dbReference type="EC" id="2.7.1.39"/>
    </reaction>
</comment>
<dbReference type="InterPro" id="IPR000870">
    <property type="entry name" value="Homoserine_kinase"/>
</dbReference>
<comment type="caution">
    <text evidence="11">The sequence shown here is derived from an EMBL/GenBank/DDBJ whole genome shotgun (WGS) entry which is preliminary data.</text>
</comment>
<evidence type="ECO:0000256" key="8">
    <source>
        <dbReference type="NCBIfam" id="TIGR00191"/>
    </source>
</evidence>
<keyword evidence="7" id="KW-0963">Cytoplasm</keyword>
<dbReference type="InterPro" id="IPR014721">
    <property type="entry name" value="Ribsml_uS5_D2-typ_fold_subgr"/>
</dbReference>
<dbReference type="SUPFAM" id="SSF55060">
    <property type="entry name" value="GHMP Kinase, C-terminal domain"/>
    <property type="match status" value="1"/>
</dbReference>
<dbReference type="EC" id="2.7.1.39" evidence="7 8"/>
<dbReference type="NCBIfam" id="TIGR00191">
    <property type="entry name" value="thrB"/>
    <property type="match status" value="1"/>
</dbReference>
<comment type="similarity">
    <text evidence="7">Belongs to the GHMP kinase family. Homoserine kinase subfamily.</text>
</comment>
<organism evidence="11 12">
    <name type="scientific">Lentilactobacillus kisonensis DSM 19906 = JCM 15041</name>
    <dbReference type="NCBI Taxonomy" id="1423766"/>
    <lineage>
        <taxon>Bacteria</taxon>
        <taxon>Bacillati</taxon>
        <taxon>Bacillota</taxon>
        <taxon>Bacilli</taxon>
        <taxon>Lactobacillales</taxon>
        <taxon>Lactobacillaceae</taxon>
        <taxon>Lentilactobacillus</taxon>
    </lineage>
</organism>
<proteinExistence type="inferred from homology"/>
<keyword evidence="4 7" id="KW-0547">Nucleotide-binding</keyword>
<dbReference type="GO" id="GO:0009088">
    <property type="term" value="P:threonine biosynthetic process"/>
    <property type="evidence" value="ECO:0007669"/>
    <property type="project" value="UniProtKB-UniRule"/>
</dbReference>
<comment type="function">
    <text evidence="7">Catalyzes the ATP-dependent phosphorylation of L-homoserine to L-homoserine phosphate.</text>
</comment>
<dbReference type="InterPro" id="IPR013750">
    <property type="entry name" value="GHMP_kinase_C_dom"/>
</dbReference>
<feature type="domain" description="GHMP kinase C-terminal" evidence="10">
    <location>
        <begin position="197"/>
        <end position="265"/>
    </location>
</feature>
<dbReference type="RefSeq" id="WP_008858055.1">
    <property type="nucleotide sequence ID" value="NZ_AZEB01000011.1"/>
</dbReference>
<comment type="subcellular location">
    <subcellularLocation>
        <location evidence="7">Cytoplasm</location>
    </subcellularLocation>
</comment>
<keyword evidence="6 7" id="KW-0067">ATP-binding</keyword>
<dbReference type="UniPathway" id="UPA00050">
    <property type="reaction ID" value="UER00064"/>
</dbReference>
<evidence type="ECO:0000313" key="12">
    <source>
        <dbReference type="Proteomes" id="UP000051439"/>
    </source>
</evidence>